<accession>A0ABT8FJ12</accession>
<keyword evidence="1" id="KW-0812">Transmembrane</keyword>
<protein>
    <recommendedName>
        <fullName evidence="4">FtsX-like permease family protein</fullName>
    </recommendedName>
</protein>
<dbReference type="Proteomes" id="UP001168620">
    <property type="component" value="Unassembled WGS sequence"/>
</dbReference>
<reference evidence="2" key="1">
    <citation type="submission" date="2023-06" db="EMBL/GenBank/DDBJ databases">
        <title>Draft genome sequence of Nocardioides sp. SOB77.</title>
        <authorList>
            <person name="Zhang G."/>
        </authorList>
    </citation>
    <scope>NUCLEOTIDE SEQUENCE</scope>
    <source>
        <strain evidence="2">SOB77</strain>
    </source>
</reference>
<feature type="transmembrane region" description="Helical" evidence="1">
    <location>
        <begin position="410"/>
        <end position="432"/>
    </location>
</feature>
<feature type="transmembrane region" description="Helical" evidence="1">
    <location>
        <begin position="826"/>
        <end position="850"/>
    </location>
</feature>
<feature type="transmembrane region" description="Helical" evidence="1">
    <location>
        <begin position="482"/>
        <end position="500"/>
    </location>
</feature>
<dbReference type="RefSeq" id="WP_300953763.1">
    <property type="nucleotide sequence ID" value="NZ_JAUHJQ010000008.1"/>
</dbReference>
<dbReference type="EMBL" id="JAUHJQ010000008">
    <property type="protein sequence ID" value="MDN4174667.1"/>
    <property type="molecule type" value="Genomic_DNA"/>
</dbReference>
<proteinExistence type="predicted"/>
<name>A0ABT8FJ12_9ACTN</name>
<evidence type="ECO:0000256" key="1">
    <source>
        <dbReference type="SAM" id="Phobius"/>
    </source>
</evidence>
<feature type="transmembrane region" description="Helical" evidence="1">
    <location>
        <begin position="452"/>
        <end position="470"/>
    </location>
</feature>
<evidence type="ECO:0000313" key="3">
    <source>
        <dbReference type="Proteomes" id="UP001168620"/>
    </source>
</evidence>
<feature type="transmembrane region" description="Helical" evidence="1">
    <location>
        <begin position="21"/>
        <end position="43"/>
    </location>
</feature>
<feature type="transmembrane region" description="Helical" evidence="1">
    <location>
        <begin position="324"/>
        <end position="344"/>
    </location>
</feature>
<keyword evidence="3" id="KW-1185">Reference proteome</keyword>
<feature type="transmembrane region" description="Helical" evidence="1">
    <location>
        <begin position="376"/>
        <end position="398"/>
    </location>
</feature>
<organism evidence="2 3">
    <name type="scientific">Nocardioides oceani</name>
    <dbReference type="NCBI Taxonomy" id="3058369"/>
    <lineage>
        <taxon>Bacteria</taxon>
        <taxon>Bacillati</taxon>
        <taxon>Actinomycetota</taxon>
        <taxon>Actinomycetes</taxon>
        <taxon>Propionibacteriales</taxon>
        <taxon>Nocardioidaceae</taxon>
        <taxon>Nocardioides</taxon>
    </lineage>
</organism>
<feature type="transmembrane region" description="Helical" evidence="1">
    <location>
        <begin position="870"/>
        <end position="892"/>
    </location>
</feature>
<keyword evidence="1" id="KW-0472">Membrane</keyword>
<feature type="transmembrane region" description="Helical" evidence="1">
    <location>
        <begin position="774"/>
        <end position="795"/>
    </location>
</feature>
<evidence type="ECO:0000313" key="2">
    <source>
        <dbReference type="EMBL" id="MDN4174667.1"/>
    </source>
</evidence>
<comment type="caution">
    <text evidence="2">The sequence shown here is derived from an EMBL/GenBank/DDBJ whole genome shotgun (WGS) entry which is preliminary data.</text>
</comment>
<keyword evidence="1" id="KW-1133">Transmembrane helix</keyword>
<sequence>MRPRRHPLLTAAPVRLAHSPGWLALVLLAGSLLVASVVAPALFATSARTAALDARLDAAAAEPAPGASADVRASWTGVLPPTAEELVLAELDALSGHGPPVLGAAATAQDRRLRSVVRVGGTAVGAALFFHDGVVEALGGDEGERGVWLPADVAARLGVAPGDRLRVGLESVTPGSAQSRSTPATLAGTYETEPGSVLPAAVAEVPGSGEWVLPLDPSLPGSASPLVITGRETFAALARAIDEEPLYAADLAVAPDLDPDGAEAAVAELQRLAVEAFDDTTDLARATDRAVPLPTRLEVASGLPDVVDDAGAAAASAERQVGPYATSGQVLAAALLVTAWVLVGRSRRREGALAAGLGVHPAMVGGLTVLELAPPAVVAVPVGTGLALLAIAVAGPPADLGPGDLVAGDLALAALGGGLVVLLPALVALAGAVRSEPGTGSRLGARVRSVPWELLVLVATAVVVVAVLSLEPSRRGGSPLTTVLPLLVAASAAALVARLAPLVRLPGARPGGPRWLAARRSAGAGGPERALTAVLAVTLGLFAYTLAVHRGLVDGAEDKVAALVGAPTAASVDEGLRGTGKRVLEPPVEGSTLVWRQRVTLPPTFGAQQLMTIDPATFAAVADWGATGTLEAGRPLVERLDEGDAGVVPVLLAGDTDREVGDRGTLEVNEEVALPYLVVAVLPAFPGSEAGTGDAAVVASSRRVFPLLPPNLDPRDPLSVDSAGPFTAEVWSAAPPGDLRAQLRSVDLPPAEVVTTAGAAVGQGLVATAWAAQYVVVLGLVVLLLALAVVLALGLRLADRDAVADVLLARMGWRPRQLAAARTWEVVRAVLTAAAATVVSTAALLLAPSLVDQVSEVLPVSRPRLGTPELAAVVGLAAASVGAAALVGLVRARRRTSAEVLRGNG</sequence>
<gene>
    <name evidence="2" type="ORF">QWY28_17025</name>
</gene>
<evidence type="ECO:0008006" key="4">
    <source>
        <dbReference type="Google" id="ProtNLM"/>
    </source>
</evidence>